<comment type="cofactor">
    <cofactor evidence="1 9">
        <name>Fe(3+)</name>
        <dbReference type="ChEBI" id="CHEBI:29034"/>
    </cofactor>
</comment>
<evidence type="ECO:0000256" key="7">
    <source>
        <dbReference type="ARBA" id="ARBA00022982"/>
    </source>
</evidence>
<evidence type="ECO:0000256" key="9">
    <source>
        <dbReference type="RuleBase" id="RU003820"/>
    </source>
</evidence>
<evidence type="ECO:0000256" key="6">
    <source>
        <dbReference type="ARBA" id="ARBA00022723"/>
    </source>
</evidence>
<dbReference type="Gene3D" id="2.20.28.10">
    <property type="match status" value="1"/>
</dbReference>
<evidence type="ECO:0000256" key="5">
    <source>
        <dbReference type="ARBA" id="ARBA00022448"/>
    </source>
</evidence>
<evidence type="ECO:0000256" key="1">
    <source>
        <dbReference type="ARBA" id="ARBA00001965"/>
    </source>
</evidence>
<dbReference type="EMBL" id="AM233362">
    <property type="protein sequence ID" value="CAJ79298.1"/>
    <property type="molecule type" value="Genomic_DNA"/>
</dbReference>
<dbReference type="PANTHER" id="PTHR47627">
    <property type="entry name" value="RUBREDOXIN"/>
    <property type="match status" value="1"/>
</dbReference>
<dbReference type="InterPro" id="IPR024935">
    <property type="entry name" value="Rubredoxin_dom"/>
</dbReference>
<organism evidence="11 12">
    <name type="scientific">Francisella tularensis subsp. holarctica (strain LVS)</name>
    <dbReference type="NCBI Taxonomy" id="376619"/>
    <lineage>
        <taxon>Bacteria</taxon>
        <taxon>Pseudomonadati</taxon>
        <taxon>Pseudomonadota</taxon>
        <taxon>Gammaproteobacteria</taxon>
        <taxon>Thiotrichales</taxon>
        <taxon>Francisellaceae</taxon>
        <taxon>Francisella</taxon>
    </lineage>
</organism>
<evidence type="ECO:0000313" key="12">
    <source>
        <dbReference type="Proteomes" id="UP000001944"/>
    </source>
</evidence>
<dbReference type="PROSITE" id="PS50903">
    <property type="entry name" value="RUBREDOXIN_LIKE"/>
    <property type="match status" value="1"/>
</dbReference>
<sequence>MLKYRNFLFINHFLELIMEYRKYICIVCGLIYDEAEGWPEDGIEPGTRWEDVPENWECPDCGVSKDEFELLEE</sequence>
<dbReference type="InterPro" id="IPR018527">
    <property type="entry name" value="Rubredoxin_Fe_BS"/>
</dbReference>
<dbReference type="InterPro" id="IPR024934">
    <property type="entry name" value="Rubredoxin-like_dom"/>
</dbReference>
<dbReference type="KEGG" id="ftl:FTL_0859"/>
<proteinExistence type="inferred from homology"/>
<dbReference type="PANTHER" id="PTHR47627:SF1">
    <property type="entry name" value="RUBREDOXIN-1-RELATED"/>
    <property type="match status" value="1"/>
</dbReference>
<dbReference type="SUPFAM" id="SSF57802">
    <property type="entry name" value="Rubredoxin-like"/>
    <property type="match status" value="1"/>
</dbReference>
<dbReference type="GO" id="GO:0005506">
    <property type="term" value="F:iron ion binding"/>
    <property type="evidence" value="ECO:0007669"/>
    <property type="project" value="UniProtKB-UniRule"/>
</dbReference>
<keyword evidence="5" id="KW-0813">Transport</keyword>
<name>A0ABF7PS42_FRATH</name>
<comment type="similarity">
    <text evidence="4 9">Belongs to the rubredoxin family.</text>
</comment>
<evidence type="ECO:0000313" key="11">
    <source>
        <dbReference type="EMBL" id="CAJ79298.1"/>
    </source>
</evidence>
<evidence type="ECO:0000259" key="10">
    <source>
        <dbReference type="PROSITE" id="PS50903"/>
    </source>
</evidence>
<dbReference type="FunFam" id="2.20.28.10:FF:000001">
    <property type="entry name" value="Rubredoxin"/>
    <property type="match status" value="1"/>
</dbReference>
<dbReference type="PRINTS" id="PR00163">
    <property type="entry name" value="RUBREDOXIN"/>
</dbReference>
<evidence type="ECO:0000256" key="3">
    <source>
        <dbReference type="ARBA" id="ARBA00004933"/>
    </source>
</evidence>
<accession>A0ABF7PS42</accession>
<reference evidence="12" key="2">
    <citation type="submission" date="2006-03" db="EMBL/GenBank/DDBJ databases">
        <title>Complete genome sequence of Francisella tularensis LVS (Live Vaccine Strain).</title>
        <authorList>
            <person name="Chain P."/>
            <person name="Larimer F."/>
            <person name="Land M."/>
            <person name="Stilwagen S."/>
            <person name="Larsson P."/>
            <person name="Bearden S."/>
            <person name="Chu M."/>
            <person name="Oyston P."/>
            <person name="Forsman M."/>
            <person name="Andersson S."/>
            <person name="Lindler L."/>
            <person name="Titball R."/>
            <person name="Garcia E."/>
        </authorList>
    </citation>
    <scope>NUCLEOTIDE SEQUENCE [LARGE SCALE GENOMIC DNA]</scope>
    <source>
        <strain evidence="12">LVS</strain>
    </source>
</reference>
<dbReference type="Proteomes" id="UP000001944">
    <property type="component" value="Chromosome"/>
</dbReference>
<dbReference type="InterPro" id="IPR050526">
    <property type="entry name" value="Rubredoxin_ET"/>
</dbReference>
<dbReference type="Pfam" id="PF00301">
    <property type="entry name" value="Rubredoxin"/>
    <property type="match status" value="1"/>
</dbReference>
<keyword evidence="8 9" id="KW-0408">Iron</keyword>
<evidence type="ECO:0000256" key="8">
    <source>
        <dbReference type="ARBA" id="ARBA00023004"/>
    </source>
</evidence>
<gene>
    <name evidence="11" type="ordered locus">FTL_0859</name>
</gene>
<evidence type="ECO:0000256" key="4">
    <source>
        <dbReference type="ARBA" id="ARBA00005337"/>
    </source>
</evidence>
<dbReference type="AlphaFoldDB" id="A0ABF7PS42"/>
<keyword evidence="6 9" id="KW-0479">Metal-binding</keyword>
<dbReference type="PROSITE" id="PS00202">
    <property type="entry name" value="RUBREDOXIN"/>
    <property type="match status" value="1"/>
</dbReference>
<protein>
    <recommendedName>
        <fullName evidence="9">Rubredoxin</fullName>
    </recommendedName>
</protein>
<keyword evidence="7 9" id="KW-0249">Electron transport</keyword>
<comment type="pathway">
    <text evidence="3">Hydrocarbon metabolism; alkane degradation.</text>
</comment>
<feature type="domain" description="Rubredoxin-like" evidence="10">
    <location>
        <begin position="20"/>
        <end position="71"/>
    </location>
</feature>
<reference evidence="11 12" key="1">
    <citation type="submission" date="2006-02" db="EMBL/GenBank/DDBJ databases">
        <authorList>
            <consortium name="Microbial Genomics Group"/>
            <consortium name="Lawrence Livermore National Laboratory"/>
            <consortium name="and the Genome Analysis Group"/>
            <consortium name="Oak Ridge National Laboratory"/>
            <person name="Larimer F.W."/>
        </authorList>
    </citation>
    <scope>NUCLEOTIDE SEQUENCE [LARGE SCALE GENOMIC DNA]</scope>
    <source>
        <strain evidence="11 12">LVS</strain>
    </source>
</reference>
<dbReference type="CDD" id="cd00730">
    <property type="entry name" value="rubredoxin"/>
    <property type="match status" value="1"/>
</dbReference>
<comment type="function">
    <text evidence="2">Involved in the hydrocarbon hydroxylating system, which transfers electrons from NADH to rubredoxin reductase and then through rubredoxin to alkane 1 monooxygenase.</text>
</comment>
<evidence type="ECO:0000256" key="2">
    <source>
        <dbReference type="ARBA" id="ARBA00002792"/>
    </source>
</evidence>